<dbReference type="PANTHER" id="PTHR33498">
    <property type="entry name" value="TRANSPOSASE FOR INSERTION SEQUENCE ELEMENT IS1557"/>
    <property type="match status" value="1"/>
</dbReference>
<dbReference type="EMBL" id="JAAMFM010000060">
    <property type="protein sequence ID" value="NVM97021.1"/>
    <property type="molecule type" value="Genomic_DNA"/>
</dbReference>
<dbReference type="Pfam" id="PF01610">
    <property type="entry name" value="DDE_Tnp_ISL3"/>
    <property type="match status" value="1"/>
</dbReference>
<dbReference type="InterPro" id="IPR002560">
    <property type="entry name" value="Transposase_DDE"/>
</dbReference>
<evidence type="ECO:0000313" key="3">
    <source>
        <dbReference type="Proteomes" id="UP000543556"/>
    </source>
</evidence>
<dbReference type="AlphaFoldDB" id="A0A7Y7ILE8"/>
<dbReference type="InterPro" id="IPR047951">
    <property type="entry name" value="Transpos_ISL3"/>
</dbReference>
<proteinExistence type="predicted"/>
<dbReference type="Proteomes" id="UP000543556">
    <property type="component" value="Unassembled WGS sequence"/>
</dbReference>
<dbReference type="NCBIfam" id="NF033550">
    <property type="entry name" value="transpos_ISL3"/>
    <property type="match status" value="1"/>
</dbReference>
<gene>
    <name evidence="2" type="ORF">G6034_19355</name>
</gene>
<accession>A0A7Y7ILE8</accession>
<keyword evidence="3" id="KW-1185">Reference proteome</keyword>
<protein>
    <submittedName>
        <fullName evidence="2">ISL3 family transposase</fullName>
    </submittedName>
</protein>
<comment type="caution">
    <text evidence="2">The sequence shown here is derived from an EMBL/GenBank/DDBJ whole genome shotgun (WGS) entry which is preliminary data.</text>
</comment>
<evidence type="ECO:0000259" key="1">
    <source>
        <dbReference type="Pfam" id="PF01610"/>
    </source>
</evidence>
<name>A0A7Y7ILE8_9MICC</name>
<sequence length="435" mass="48502">MFNATFQCPDLTTFCRLDGLGLEVTGQYVRPDRAVLACRVVDPDDWCRKCGCQGVPRDTVTRQLGHEPFGWRPTTLLVRIRRYQCTGCGHVWRQDTTKAAEPRAKLSRRGLRWALEGSVCQHLTVARIAEGLGVTWNTANKAVLAEGKRMLIDDPHRFDGVKVIGVDEHVWRHTRRGDKFVTVIIDLTPIRDGTGPSRLLDMVEGRSKQVFATWLQGRPQAWRDGVEVVAMDGFSGFKSAAADELPDAVPVMDPFHVIRLAGDALDNCRRRIQQATCGHRGRAGDPLYKARRTLHTGAGLLTEKQQTRLEELFAADTHIEVEATWGIYQRMITAYREKDRAQGKKLMQAVVDSLSTGVPAALTEVKTLGRTLKRRAADVLAYFDRPGTSNGPSEAINGRLEHLRGSALGFRNLTHYVARSLLESGGFRPKLHSGF</sequence>
<reference evidence="2 3" key="1">
    <citation type="submission" date="2020-02" db="EMBL/GenBank/DDBJ databases">
        <title>Genome sequence of strain AETb3-4.</title>
        <authorList>
            <person name="Gao J."/>
            <person name="Zhang X."/>
        </authorList>
    </citation>
    <scope>NUCLEOTIDE SEQUENCE [LARGE SCALE GENOMIC DNA]</scope>
    <source>
        <strain evidence="2 3">AETb3-4</strain>
    </source>
</reference>
<organism evidence="2 3">
    <name type="scientific">Arthrobacter wenxiniae</name>
    <dbReference type="NCBI Taxonomy" id="2713570"/>
    <lineage>
        <taxon>Bacteria</taxon>
        <taxon>Bacillati</taxon>
        <taxon>Actinomycetota</taxon>
        <taxon>Actinomycetes</taxon>
        <taxon>Micrococcales</taxon>
        <taxon>Micrococcaceae</taxon>
        <taxon>Arthrobacter</taxon>
    </lineage>
</organism>
<evidence type="ECO:0000313" key="2">
    <source>
        <dbReference type="EMBL" id="NVM97021.1"/>
    </source>
</evidence>
<dbReference type="PANTHER" id="PTHR33498:SF1">
    <property type="entry name" value="TRANSPOSASE FOR INSERTION SEQUENCE ELEMENT IS1557"/>
    <property type="match status" value="1"/>
</dbReference>
<dbReference type="RefSeq" id="WP_176636723.1">
    <property type="nucleotide sequence ID" value="NZ_JAAMFM010000060.1"/>
</dbReference>
<feature type="domain" description="Transposase IS204/IS1001/IS1096/IS1165 DDE" evidence="1">
    <location>
        <begin position="164"/>
        <end position="419"/>
    </location>
</feature>